<dbReference type="STRING" id="444597.BST26_11280"/>
<gene>
    <name evidence="2" type="ORF">BST26_11280</name>
</gene>
<evidence type="ECO:0000313" key="2">
    <source>
        <dbReference type="EMBL" id="ORA70269.1"/>
    </source>
</evidence>
<dbReference type="InterPro" id="IPR052985">
    <property type="entry name" value="CoA-trans_III_biosynth/detox"/>
</dbReference>
<name>A0A1X0DDJ9_9MYCO</name>
<sequence>MSGVDDAVTAWAASGLAALTGPTDGPPDFSRAPILAAATDLAPDAATLLTGRAGLLGVRRRGRISAGGATRLLATLDGWVALTLSRPDDIAAVPALLEADAVDADPWPEVTAWAAGHRAGEIVARAVLLDLPAAALGETTAAPPRIRQCGRRGTPRAVAGLLVADLTSMWAGPLCARRLADAGATVVKVESPRRPDGTRAGDPRFFDWMNAGKLSCTTDFDTDADRLRALLTVADVVLEGSRPAALARRGLGPEDIPGPPGRVWLRITGHGDGSVEGRVAFGEGAARVAFGDDAAVAGGLVGRAPDGSPVFCGDAIADPLTGLAAAAAVSEALTRGGGELIEISMAAVAAEYAAQPSLPQGYPPNPPVAADPTAPPPAAAASALGADNAAVDALVAARSTRC</sequence>
<protein>
    <submittedName>
        <fullName evidence="2">CoA transferase</fullName>
    </submittedName>
</protein>
<dbReference type="AlphaFoldDB" id="A0A1X0DDJ9"/>
<organism evidence="2 3">
    <name type="scientific">Mycolicibacterium insubricum</name>
    <dbReference type="NCBI Taxonomy" id="444597"/>
    <lineage>
        <taxon>Bacteria</taxon>
        <taxon>Bacillati</taxon>
        <taxon>Actinomycetota</taxon>
        <taxon>Actinomycetes</taxon>
        <taxon>Mycobacteriales</taxon>
        <taxon>Mycobacteriaceae</taxon>
        <taxon>Mycolicibacterium</taxon>
    </lineage>
</organism>
<keyword evidence="2" id="KW-0808">Transferase</keyword>
<dbReference type="OrthoDB" id="4909260at2"/>
<dbReference type="EMBL" id="MVHS01000023">
    <property type="protein sequence ID" value="ORA70269.1"/>
    <property type="molecule type" value="Genomic_DNA"/>
</dbReference>
<dbReference type="RefSeq" id="WP_083031027.1">
    <property type="nucleotide sequence ID" value="NZ_AP022618.1"/>
</dbReference>
<proteinExistence type="predicted"/>
<dbReference type="PANTHER" id="PTHR48229">
    <property type="entry name" value="CAIB/BAIF FAMILY ENZYME (AFU_ORTHOLOGUE AFUA_1G05360)-RELATED"/>
    <property type="match status" value="1"/>
</dbReference>
<feature type="compositionally biased region" description="Pro residues" evidence="1">
    <location>
        <begin position="361"/>
        <end position="378"/>
    </location>
</feature>
<keyword evidence="3" id="KW-1185">Reference proteome</keyword>
<dbReference type="Proteomes" id="UP000192801">
    <property type="component" value="Unassembled WGS sequence"/>
</dbReference>
<dbReference type="InterPro" id="IPR023606">
    <property type="entry name" value="CoA-Trfase_III_dom_1_sf"/>
</dbReference>
<reference evidence="2 3" key="1">
    <citation type="submission" date="2016-12" db="EMBL/GenBank/DDBJ databases">
        <title>The new phylogeny of genus Mycobacterium.</title>
        <authorList>
            <person name="Tortoli E."/>
            <person name="Trovato A."/>
            <person name="Cirillo D.M."/>
        </authorList>
    </citation>
    <scope>NUCLEOTIDE SEQUENCE [LARGE SCALE GENOMIC DNA]</scope>
    <source>
        <strain evidence="2 3">DSM 45130</strain>
    </source>
</reference>
<evidence type="ECO:0000313" key="3">
    <source>
        <dbReference type="Proteomes" id="UP000192801"/>
    </source>
</evidence>
<feature type="region of interest" description="Disordered" evidence="1">
    <location>
        <begin position="358"/>
        <end position="380"/>
    </location>
</feature>
<dbReference type="SUPFAM" id="SSF89796">
    <property type="entry name" value="CoA-transferase family III (CaiB/BaiF)"/>
    <property type="match status" value="2"/>
</dbReference>
<accession>A0A1X0DDJ9</accession>
<evidence type="ECO:0000256" key="1">
    <source>
        <dbReference type="SAM" id="MobiDB-lite"/>
    </source>
</evidence>
<dbReference type="InterPro" id="IPR003673">
    <property type="entry name" value="CoA-Trfase_fam_III"/>
</dbReference>
<dbReference type="GO" id="GO:0016740">
    <property type="term" value="F:transferase activity"/>
    <property type="evidence" value="ECO:0007669"/>
    <property type="project" value="UniProtKB-KW"/>
</dbReference>
<dbReference type="Gene3D" id="3.40.50.10540">
    <property type="entry name" value="Crotonobetainyl-coa:carnitine coa-transferase, domain 1"/>
    <property type="match status" value="1"/>
</dbReference>
<comment type="caution">
    <text evidence="2">The sequence shown here is derived from an EMBL/GenBank/DDBJ whole genome shotgun (WGS) entry which is preliminary data.</text>
</comment>
<dbReference type="PANTHER" id="PTHR48229:SF1">
    <property type="entry name" value="ALPHA METHYLACYL-COA RACEMASE-RELATED"/>
    <property type="match status" value="1"/>
</dbReference>
<dbReference type="Pfam" id="PF02515">
    <property type="entry name" value="CoA_transf_3"/>
    <property type="match status" value="1"/>
</dbReference>